<proteinExistence type="predicted"/>
<sequence>MKTGLTIKEMAQELLRQSKAKQDYLVNTGSLSLSVTSDVPQLRVTENGLDKITPLDIRQTAHRQLGTYLGIPQKYYELMRTDAPELLVYADGFVAQIKDINAQRAQAGAAASSIIGDGDASHLELPDNGAHFALGAVIDGEREELPA</sequence>
<dbReference type="AlphaFoldDB" id="K1SE56"/>
<name>K1SE56_9ZZZZ</name>
<gene>
    <name evidence="1" type="ORF">LEA_15142</name>
</gene>
<protein>
    <submittedName>
        <fullName evidence="1">Uncharacterized protein</fullName>
    </submittedName>
</protein>
<reference evidence="1" key="1">
    <citation type="journal article" date="2013" name="Environ. Microbiol.">
        <title>Microbiota from the distal guts of lean and obese adolescents exhibit partial functional redundancy besides clear differences in community structure.</title>
        <authorList>
            <person name="Ferrer M."/>
            <person name="Ruiz A."/>
            <person name="Lanza F."/>
            <person name="Haange S.B."/>
            <person name="Oberbach A."/>
            <person name="Till H."/>
            <person name="Bargiela R."/>
            <person name="Campoy C."/>
            <person name="Segura M.T."/>
            <person name="Richter M."/>
            <person name="von Bergen M."/>
            <person name="Seifert J."/>
            <person name="Suarez A."/>
        </authorList>
    </citation>
    <scope>NUCLEOTIDE SEQUENCE</scope>
</reference>
<comment type="caution">
    <text evidence="1">The sequence shown here is derived from an EMBL/GenBank/DDBJ whole genome shotgun (WGS) entry which is preliminary data.</text>
</comment>
<dbReference type="EMBL" id="AJWY01010332">
    <property type="protein sequence ID" value="EKC55833.1"/>
    <property type="molecule type" value="Genomic_DNA"/>
</dbReference>
<evidence type="ECO:0000313" key="1">
    <source>
        <dbReference type="EMBL" id="EKC55833.1"/>
    </source>
</evidence>
<accession>K1SE56</accession>
<organism evidence="1">
    <name type="scientific">human gut metagenome</name>
    <dbReference type="NCBI Taxonomy" id="408170"/>
    <lineage>
        <taxon>unclassified sequences</taxon>
        <taxon>metagenomes</taxon>
        <taxon>organismal metagenomes</taxon>
    </lineage>
</organism>